<evidence type="ECO:0000313" key="2">
    <source>
        <dbReference type="Proteomes" id="UP000299102"/>
    </source>
</evidence>
<dbReference type="AlphaFoldDB" id="A0A4C1TF83"/>
<accession>A0A4C1TF83</accession>
<evidence type="ECO:0000313" key="1">
    <source>
        <dbReference type="EMBL" id="GBP12240.1"/>
    </source>
</evidence>
<protein>
    <submittedName>
        <fullName evidence="1">Uncharacterized protein</fullName>
    </submittedName>
</protein>
<proteinExistence type="predicted"/>
<name>A0A4C1TF83_EUMVA</name>
<sequence>MNPYGGLRAITYIASRFSSQPIDFKDRRVTSALPAFLVGIEYVIEGNRGDGEGVDNRNSHKPDEMQQQKFHVYILSVMLRRSSRPIVVIQPSQESMILPIKKITC</sequence>
<organism evidence="1 2">
    <name type="scientific">Eumeta variegata</name>
    <name type="common">Bagworm moth</name>
    <name type="synonym">Eumeta japonica</name>
    <dbReference type="NCBI Taxonomy" id="151549"/>
    <lineage>
        <taxon>Eukaryota</taxon>
        <taxon>Metazoa</taxon>
        <taxon>Ecdysozoa</taxon>
        <taxon>Arthropoda</taxon>
        <taxon>Hexapoda</taxon>
        <taxon>Insecta</taxon>
        <taxon>Pterygota</taxon>
        <taxon>Neoptera</taxon>
        <taxon>Endopterygota</taxon>
        <taxon>Lepidoptera</taxon>
        <taxon>Glossata</taxon>
        <taxon>Ditrysia</taxon>
        <taxon>Tineoidea</taxon>
        <taxon>Psychidae</taxon>
        <taxon>Oiketicinae</taxon>
        <taxon>Eumeta</taxon>
    </lineage>
</organism>
<reference evidence="1 2" key="1">
    <citation type="journal article" date="2019" name="Commun. Biol.">
        <title>The bagworm genome reveals a unique fibroin gene that provides high tensile strength.</title>
        <authorList>
            <person name="Kono N."/>
            <person name="Nakamura H."/>
            <person name="Ohtoshi R."/>
            <person name="Tomita M."/>
            <person name="Numata K."/>
            <person name="Arakawa K."/>
        </authorList>
    </citation>
    <scope>NUCLEOTIDE SEQUENCE [LARGE SCALE GENOMIC DNA]</scope>
</reference>
<dbReference type="EMBL" id="BGZK01000050">
    <property type="protein sequence ID" value="GBP12240.1"/>
    <property type="molecule type" value="Genomic_DNA"/>
</dbReference>
<keyword evidence="2" id="KW-1185">Reference proteome</keyword>
<gene>
    <name evidence="1" type="ORF">EVAR_6411_1</name>
</gene>
<dbReference type="Proteomes" id="UP000299102">
    <property type="component" value="Unassembled WGS sequence"/>
</dbReference>
<comment type="caution">
    <text evidence="1">The sequence shown here is derived from an EMBL/GenBank/DDBJ whole genome shotgun (WGS) entry which is preliminary data.</text>
</comment>